<accession>A0ABR0PE55</accession>
<comment type="caution">
    <text evidence="2">The sequence shown here is derived from an EMBL/GenBank/DDBJ whole genome shotgun (WGS) entry which is preliminary data.</text>
</comment>
<evidence type="ECO:0000313" key="2">
    <source>
        <dbReference type="EMBL" id="KAK5819528.1"/>
    </source>
</evidence>
<evidence type="ECO:0000313" key="3">
    <source>
        <dbReference type="Proteomes" id="UP001358586"/>
    </source>
</evidence>
<sequence length="142" mass="16266">MVVEIDAGGDDVCDNNGYSDHEVEDYNDLDQDKVPNDTDDEGANDDCNVNPNRGIVIRNYPRAHMSNIDPNAVQVSKFLEYPDIVPAQWLATDSKREELFRGQKFATKEECVFVIKRYGINLSVDYKVAVSKPTLYIWECWR</sequence>
<dbReference type="EMBL" id="JARKNE010000007">
    <property type="protein sequence ID" value="KAK5819528.1"/>
    <property type="molecule type" value="Genomic_DNA"/>
</dbReference>
<feature type="region of interest" description="Disordered" evidence="1">
    <location>
        <begin position="1"/>
        <end position="50"/>
    </location>
</feature>
<name>A0ABR0PE55_GOSAR</name>
<dbReference type="Proteomes" id="UP001358586">
    <property type="component" value="Chromosome 7"/>
</dbReference>
<evidence type="ECO:0000256" key="1">
    <source>
        <dbReference type="SAM" id="MobiDB-lite"/>
    </source>
</evidence>
<reference evidence="2 3" key="1">
    <citation type="submission" date="2023-03" db="EMBL/GenBank/DDBJ databases">
        <title>WGS of Gossypium arboreum.</title>
        <authorList>
            <person name="Yu D."/>
        </authorList>
    </citation>
    <scope>NUCLEOTIDE SEQUENCE [LARGE SCALE GENOMIC DNA]</scope>
    <source>
        <tissue evidence="2">Leaf</tissue>
    </source>
</reference>
<organism evidence="2 3">
    <name type="scientific">Gossypium arboreum</name>
    <name type="common">Tree cotton</name>
    <name type="synonym">Gossypium nanking</name>
    <dbReference type="NCBI Taxonomy" id="29729"/>
    <lineage>
        <taxon>Eukaryota</taxon>
        <taxon>Viridiplantae</taxon>
        <taxon>Streptophyta</taxon>
        <taxon>Embryophyta</taxon>
        <taxon>Tracheophyta</taxon>
        <taxon>Spermatophyta</taxon>
        <taxon>Magnoliopsida</taxon>
        <taxon>eudicotyledons</taxon>
        <taxon>Gunneridae</taxon>
        <taxon>Pentapetalae</taxon>
        <taxon>rosids</taxon>
        <taxon>malvids</taxon>
        <taxon>Malvales</taxon>
        <taxon>Malvaceae</taxon>
        <taxon>Malvoideae</taxon>
        <taxon>Gossypium</taxon>
    </lineage>
</organism>
<gene>
    <name evidence="2" type="ORF">PVK06_024535</name>
</gene>
<proteinExistence type="predicted"/>
<protein>
    <submittedName>
        <fullName evidence="2">Uncharacterized protein</fullName>
    </submittedName>
</protein>
<keyword evidence="3" id="KW-1185">Reference proteome</keyword>